<gene>
    <name evidence="2" type="primary">TIM13</name>
    <name evidence="2" type="ORF">g.35775</name>
</gene>
<proteinExistence type="predicted"/>
<protein>
    <submittedName>
        <fullName evidence="2">Mitochondrial import inner membrane translocase subunit Tim13</fullName>
    </submittedName>
</protein>
<evidence type="ECO:0000313" key="2">
    <source>
        <dbReference type="EMBL" id="JAT52136.1"/>
    </source>
</evidence>
<dbReference type="AlphaFoldDB" id="A0A1D1YBY4"/>
<sequence length="107" mass="11776">MDPFTSSPSSSGSLSSSGPSTEVLMDQLKVQLAQAYAEEFLEVILFPPSAWSNLHVPVFRRIGSPLWATCKAWPLFSVYLSVCIAGKKFFCFVDAMFEPCLCLETAD</sequence>
<evidence type="ECO:0000256" key="1">
    <source>
        <dbReference type="SAM" id="MobiDB-lite"/>
    </source>
</evidence>
<feature type="region of interest" description="Disordered" evidence="1">
    <location>
        <begin position="1"/>
        <end position="20"/>
    </location>
</feature>
<dbReference type="EMBL" id="GDJX01015800">
    <property type="protein sequence ID" value="JAT52136.1"/>
    <property type="molecule type" value="Transcribed_RNA"/>
</dbReference>
<accession>A0A1D1YBY4</accession>
<name>A0A1D1YBY4_9ARAE</name>
<organism evidence="2">
    <name type="scientific">Anthurium amnicola</name>
    <dbReference type="NCBI Taxonomy" id="1678845"/>
    <lineage>
        <taxon>Eukaryota</taxon>
        <taxon>Viridiplantae</taxon>
        <taxon>Streptophyta</taxon>
        <taxon>Embryophyta</taxon>
        <taxon>Tracheophyta</taxon>
        <taxon>Spermatophyta</taxon>
        <taxon>Magnoliopsida</taxon>
        <taxon>Liliopsida</taxon>
        <taxon>Araceae</taxon>
        <taxon>Pothoideae</taxon>
        <taxon>Potheae</taxon>
        <taxon>Anthurium</taxon>
    </lineage>
</organism>
<reference evidence="2" key="1">
    <citation type="submission" date="2015-07" db="EMBL/GenBank/DDBJ databases">
        <title>Transcriptome Assembly of Anthurium amnicola.</title>
        <authorList>
            <person name="Suzuki J."/>
        </authorList>
    </citation>
    <scope>NUCLEOTIDE SEQUENCE</scope>
</reference>